<evidence type="ECO:0000313" key="3">
    <source>
        <dbReference type="Proteomes" id="UP001634394"/>
    </source>
</evidence>
<feature type="chain" id="PRO_5044819896" evidence="1">
    <location>
        <begin position="20"/>
        <end position="82"/>
    </location>
</feature>
<reference evidence="2 3" key="1">
    <citation type="submission" date="2024-11" db="EMBL/GenBank/DDBJ databases">
        <title>Chromosome-level genome assembly of the freshwater bivalve Anodonta woodiana.</title>
        <authorList>
            <person name="Chen X."/>
        </authorList>
    </citation>
    <scope>NUCLEOTIDE SEQUENCE [LARGE SCALE GENOMIC DNA]</scope>
    <source>
        <strain evidence="2">MN2024</strain>
        <tissue evidence="2">Gills</tissue>
    </source>
</reference>
<keyword evidence="3" id="KW-1185">Reference proteome</keyword>
<evidence type="ECO:0000256" key="1">
    <source>
        <dbReference type="SAM" id="SignalP"/>
    </source>
</evidence>
<gene>
    <name evidence="2" type="ORF">ACJMK2_004235</name>
</gene>
<name>A0ABD3Y0J8_SINWO</name>
<feature type="signal peptide" evidence="1">
    <location>
        <begin position="1"/>
        <end position="19"/>
    </location>
</feature>
<dbReference type="AlphaFoldDB" id="A0ABD3Y0J8"/>
<organism evidence="2 3">
    <name type="scientific">Sinanodonta woodiana</name>
    <name type="common">Chinese pond mussel</name>
    <name type="synonym">Anodonta woodiana</name>
    <dbReference type="NCBI Taxonomy" id="1069815"/>
    <lineage>
        <taxon>Eukaryota</taxon>
        <taxon>Metazoa</taxon>
        <taxon>Spiralia</taxon>
        <taxon>Lophotrochozoa</taxon>
        <taxon>Mollusca</taxon>
        <taxon>Bivalvia</taxon>
        <taxon>Autobranchia</taxon>
        <taxon>Heteroconchia</taxon>
        <taxon>Palaeoheterodonta</taxon>
        <taxon>Unionida</taxon>
        <taxon>Unionoidea</taxon>
        <taxon>Unionidae</taxon>
        <taxon>Unioninae</taxon>
        <taxon>Sinanodonta</taxon>
    </lineage>
</organism>
<proteinExistence type="predicted"/>
<sequence>MRNLAIILLFVTFFAVALSRDIYTRNADSADEALLEAFVRAVEEGKIDINSLVQDKRGDLAKRWWWTSGYNFFPNLPAPGKK</sequence>
<protein>
    <submittedName>
        <fullName evidence="2">Uncharacterized protein</fullName>
    </submittedName>
</protein>
<keyword evidence="1" id="KW-0732">Signal</keyword>
<comment type="caution">
    <text evidence="2">The sequence shown here is derived from an EMBL/GenBank/DDBJ whole genome shotgun (WGS) entry which is preliminary data.</text>
</comment>
<dbReference type="Proteomes" id="UP001634394">
    <property type="component" value="Unassembled WGS sequence"/>
</dbReference>
<dbReference type="EMBL" id="JBJQND010000001">
    <property type="protein sequence ID" value="KAL3891995.1"/>
    <property type="molecule type" value="Genomic_DNA"/>
</dbReference>
<evidence type="ECO:0000313" key="2">
    <source>
        <dbReference type="EMBL" id="KAL3891995.1"/>
    </source>
</evidence>
<accession>A0ABD3Y0J8</accession>